<dbReference type="InterPro" id="IPR042219">
    <property type="entry name" value="AAA_lid_11_sf"/>
</dbReference>
<dbReference type="OrthoDB" id="10251809at2759"/>
<evidence type="ECO:0000313" key="3">
    <source>
        <dbReference type="EMBL" id="VDN14463.1"/>
    </source>
</evidence>
<dbReference type="InterPro" id="IPR041658">
    <property type="entry name" value="AAA_lid_11"/>
</dbReference>
<name>A0A3P7LU06_DIBLA</name>
<organism evidence="3 4">
    <name type="scientific">Dibothriocephalus latus</name>
    <name type="common">Fish tapeworm</name>
    <name type="synonym">Diphyllobothrium latum</name>
    <dbReference type="NCBI Taxonomy" id="60516"/>
    <lineage>
        <taxon>Eukaryota</taxon>
        <taxon>Metazoa</taxon>
        <taxon>Spiralia</taxon>
        <taxon>Lophotrochozoa</taxon>
        <taxon>Platyhelminthes</taxon>
        <taxon>Cestoda</taxon>
        <taxon>Eucestoda</taxon>
        <taxon>Diphyllobothriidea</taxon>
        <taxon>Diphyllobothriidae</taxon>
        <taxon>Dibothriocephalus</taxon>
    </lineage>
</organism>
<dbReference type="GO" id="GO:0030286">
    <property type="term" value="C:dynein complex"/>
    <property type="evidence" value="ECO:0007669"/>
    <property type="project" value="InterPro"/>
</dbReference>
<dbReference type="GO" id="GO:0045505">
    <property type="term" value="F:dynein intermediate chain binding"/>
    <property type="evidence" value="ECO:0007669"/>
    <property type="project" value="InterPro"/>
</dbReference>
<evidence type="ECO:0000259" key="1">
    <source>
        <dbReference type="Pfam" id="PF18198"/>
    </source>
</evidence>
<sequence>MQVSIKFTNQPPEGLRSGLAKTYSDISQDFLDACVSIQWKVALYAVAFLHSTVEGRRKFSPIGWSVPYEFNQADFDASIEFIRSHIDEIEFAKKNTKTSIFTLFYLILQGIDWKCVRYMLSEIQYGGRITDSEDIIIMITLVKRMFLEKMFSSGFQLAPNYVIPRLSTVNQYLGFINSLPLQESPESVQLHPNAEIEYSTRLSESILTNINSITKSDFGGSDTGGGGGGPTKESQVKQMCKTMLDRLPPVYNKYEVAERCNAMGSLQPIVIFLRQEVQRISKLLEVTGQVLKDLVMGIDGKIIMNAQLREAMEAMYNAQVPSEWLRVSLVLCAIKSRLAACYRA</sequence>
<feature type="domain" description="Dynein heavy chain AAA lid" evidence="1">
    <location>
        <begin position="39"/>
        <end position="194"/>
    </location>
</feature>
<dbReference type="InterPro" id="IPR026983">
    <property type="entry name" value="DHC"/>
</dbReference>
<reference evidence="3 4" key="1">
    <citation type="submission" date="2018-11" db="EMBL/GenBank/DDBJ databases">
        <authorList>
            <consortium name="Pathogen Informatics"/>
        </authorList>
    </citation>
    <scope>NUCLEOTIDE SEQUENCE [LARGE SCALE GENOMIC DNA]</scope>
</reference>
<accession>A0A3P7LU06</accession>
<dbReference type="Proteomes" id="UP000281553">
    <property type="component" value="Unassembled WGS sequence"/>
</dbReference>
<proteinExistence type="predicted"/>
<dbReference type="Gene3D" id="1.20.1270.280">
    <property type="match status" value="1"/>
</dbReference>
<dbReference type="Pfam" id="PF18199">
    <property type="entry name" value="Dynein_C"/>
    <property type="match status" value="1"/>
</dbReference>
<dbReference type="InterPro" id="IPR041228">
    <property type="entry name" value="Dynein_C"/>
</dbReference>
<dbReference type="EMBL" id="UYRU01059348">
    <property type="protein sequence ID" value="VDN14463.1"/>
    <property type="molecule type" value="Genomic_DNA"/>
</dbReference>
<evidence type="ECO:0000313" key="4">
    <source>
        <dbReference type="Proteomes" id="UP000281553"/>
    </source>
</evidence>
<protein>
    <recommendedName>
        <fullName evidence="5">Dynein heavy chain AAA lid domain-containing protein</fullName>
    </recommendedName>
</protein>
<evidence type="ECO:0008006" key="5">
    <source>
        <dbReference type="Google" id="ProtNLM"/>
    </source>
</evidence>
<dbReference type="AlphaFoldDB" id="A0A3P7LU06"/>
<feature type="domain" description="Dynein heavy chain C-terminal" evidence="2">
    <location>
        <begin position="203"/>
        <end position="328"/>
    </location>
</feature>
<dbReference type="Pfam" id="PF18198">
    <property type="entry name" value="AAA_lid_11"/>
    <property type="match status" value="1"/>
</dbReference>
<dbReference type="Gene3D" id="1.10.8.720">
    <property type="entry name" value="Region D6 of dynein motor"/>
    <property type="match status" value="1"/>
</dbReference>
<evidence type="ECO:0000259" key="2">
    <source>
        <dbReference type="Pfam" id="PF18199"/>
    </source>
</evidence>
<keyword evidence="4" id="KW-1185">Reference proteome</keyword>
<dbReference type="PANTHER" id="PTHR46961:SF19">
    <property type="entry name" value="DYNEIN HEAVY CHAIN 5, AXONEMAL"/>
    <property type="match status" value="1"/>
</dbReference>
<gene>
    <name evidence="3" type="ORF">DILT_LOCUS10294</name>
</gene>
<dbReference type="PANTHER" id="PTHR46961">
    <property type="entry name" value="DYNEIN HEAVY CHAIN 1, AXONEMAL-LIKE PROTEIN"/>
    <property type="match status" value="1"/>
</dbReference>
<dbReference type="GO" id="GO:0051959">
    <property type="term" value="F:dynein light intermediate chain binding"/>
    <property type="evidence" value="ECO:0007669"/>
    <property type="project" value="InterPro"/>
</dbReference>
<dbReference type="GO" id="GO:0007018">
    <property type="term" value="P:microtubule-based movement"/>
    <property type="evidence" value="ECO:0007669"/>
    <property type="project" value="InterPro"/>
</dbReference>